<keyword evidence="1" id="KW-0812">Transmembrane</keyword>
<dbReference type="EMBL" id="RWJN01000027">
    <property type="protein sequence ID" value="TCD70128.1"/>
    <property type="molecule type" value="Genomic_DNA"/>
</dbReference>
<keyword evidence="1" id="KW-1133">Transmembrane helix</keyword>
<dbReference type="AlphaFoldDB" id="A0A4R0RZT3"/>
<organism evidence="2 3">
    <name type="scientific">Steccherinum ochraceum</name>
    <dbReference type="NCBI Taxonomy" id="92696"/>
    <lineage>
        <taxon>Eukaryota</taxon>
        <taxon>Fungi</taxon>
        <taxon>Dikarya</taxon>
        <taxon>Basidiomycota</taxon>
        <taxon>Agaricomycotina</taxon>
        <taxon>Agaricomycetes</taxon>
        <taxon>Polyporales</taxon>
        <taxon>Steccherinaceae</taxon>
        <taxon>Steccherinum</taxon>
    </lineage>
</organism>
<dbReference type="OrthoDB" id="4093673at2759"/>
<proteinExistence type="predicted"/>
<keyword evidence="3" id="KW-1185">Reference proteome</keyword>
<sequence length="92" mass="9838">MSERAVHLIVASLTGILSGVYIFKPLLQDSLEKRNAAVGESWKQRDAAAAATSTQPDKPNLGLTKSTSLLVNSDSKICDGDTKNEFDASSTR</sequence>
<dbReference type="InterPro" id="IPR057394">
    <property type="entry name" value="PIGBOS1"/>
</dbReference>
<evidence type="ECO:0000313" key="2">
    <source>
        <dbReference type="EMBL" id="TCD70128.1"/>
    </source>
</evidence>
<gene>
    <name evidence="2" type="ORF">EIP91_004857</name>
</gene>
<name>A0A4R0RZT3_9APHY</name>
<dbReference type="Proteomes" id="UP000292702">
    <property type="component" value="Unassembled WGS sequence"/>
</dbReference>
<reference evidence="2 3" key="1">
    <citation type="submission" date="2018-11" db="EMBL/GenBank/DDBJ databases">
        <title>Genome assembly of Steccherinum ochraceum LE-BIN_3174, the white-rot fungus of the Steccherinaceae family (The Residual Polyporoid clade, Polyporales, Basidiomycota).</title>
        <authorList>
            <person name="Fedorova T.V."/>
            <person name="Glazunova O.A."/>
            <person name="Landesman E.O."/>
            <person name="Moiseenko K.V."/>
            <person name="Psurtseva N.V."/>
            <person name="Savinova O.S."/>
            <person name="Shakhova N.V."/>
            <person name="Tyazhelova T.V."/>
            <person name="Vasina D.V."/>
        </authorList>
    </citation>
    <scope>NUCLEOTIDE SEQUENCE [LARGE SCALE GENOMIC DNA]</scope>
    <source>
        <strain evidence="2 3">LE-BIN_3174</strain>
    </source>
</reference>
<comment type="caution">
    <text evidence="2">The sequence shown here is derived from an EMBL/GenBank/DDBJ whole genome shotgun (WGS) entry which is preliminary data.</text>
</comment>
<accession>A0A4R0RZT3</accession>
<keyword evidence="1" id="KW-0472">Membrane</keyword>
<feature type="transmembrane region" description="Helical" evidence="1">
    <location>
        <begin position="6"/>
        <end position="23"/>
    </location>
</feature>
<dbReference type="Pfam" id="PF23670">
    <property type="entry name" value="PIGBOS1"/>
    <property type="match status" value="1"/>
</dbReference>
<protein>
    <submittedName>
        <fullName evidence="2">Uncharacterized protein</fullName>
    </submittedName>
</protein>
<evidence type="ECO:0000256" key="1">
    <source>
        <dbReference type="SAM" id="Phobius"/>
    </source>
</evidence>
<evidence type="ECO:0000313" key="3">
    <source>
        <dbReference type="Proteomes" id="UP000292702"/>
    </source>
</evidence>